<feature type="active site" description="Nucleophile" evidence="4">
    <location>
        <position position="111"/>
    </location>
</feature>
<evidence type="ECO:0000259" key="7">
    <source>
        <dbReference type="Pfam" id="PF00291"/>
    </source>
</evidence>
<dbReference type="EMBL" id="BMMM01000019">
    <property type="protein sequence ID" value="GGN87094.1"/>
    <property type="molecule type" value="Genomic_DNA"/>
</dbReference>
<reference evidence="8 9" key="1">
    <citation type="journal article" date="2014" name="Int. J. Syst. Evol. Microbiol.">
        <title>Complete genome sequence of Corynebacterium casei LMG S-19264T (=DSM 44701T), isolated from a smear-ripened cheese.</title>
        <authorList>
            <consortium name="US DOE Joint Genome Institute (JGI-PGF)"/>
            <person name="Walter F."/>
            <person name="Albersmeier A."/>
            <person name="Kalinowski J."/>
            <person name="Ruckert C."/>
        </authorList>
    </citation>
    <scope>NUCLEOTIDE SEQUENCE [LARGE SCALE GENOMIC DNA]</scope>
    <source>
        <strain evidence="8 9">CGMCC 4.7111</strain>
    </source>
</reference>
<keyword evidence="3 5" id="KW-0663">Pyridoxal phosphate</keyword>
<evidence type="ECO:0000256" key="3">
    <source>
        <dbReference type="ARBA" id="ARBA00022898"/>
    </source>
</evidence>
<organism evidence="8 9">
    <name type="scientific">Streptomyces albiflavescens</name>
    <dbReference type="NCBI Taxonomy" id="1623582"/>
    <lineage>
        <taxon>Bacteria</taxon>
        <taxon>Bacillati</taxon>
        <taxon>Actinomycetota</taxon>
        <taxon>Actinomycetes</taxon>
        <taxon>Kitasatosporales</taxon>
        <taxon>Streptomycetaceae</taxon>
        <taxon>Streptomyces</taxon>
    </lineage>
</organism>
<protein>
    <submittedName>
        <fullName evidence="8">D-cysteine desulfhydrase</fullName>
    </submittedName>
</protein>
<dbReference type="SUPFAM" id="SSF53686">
    <property type="entry name" value="Tryptophan synthase beta subunit-like PLP-dependent enzymes"/>
    <property type="match status" value="1"/>
</dbReference>
<feature type="domain" description="Tryptophan synthase beta chain-like PALP" evidence="7">
    <location>
        <begin position="44"/>
        <end position="334"/>
    </location>
</feature>
<evidence type="ECO:0000256" key="6">
    <source>
        <dbReference type="SAM" id="MobiDB-lite"/>
    </source>
</evidence>
<dbReference type="InterPro" id="IPR001926">
    <property type="entry name" value="TrpB-like_PALP"/>
</dbReference>
<name>A0A917YCR7_9ACTN</name>
<evidence type="ECO:0000256" key="5">
    <source>
        <dbReference type="PIRSR" id="PIRSR006278-2"/>
    </source>
</evidence>
<dbReference type="InterPro" id="IPR036052">
    <property type="entry name" value="TrpB-like_PALP_sf"/>
</dbReference>
<dbReference type="Proteomes" id="UP000600365">
    <property type="component" value="Unassembled WGS sequence"/>
</dbReference>
<comment type="cofactor">
    <cofactor evidence="1">
        <name>pyridoxal 5'-phosphate</name>
        <dbReference type="ChEBI" id="CHEBI:597326"/>
    </cofactor>
</comment>
<comment type="similarity">
    <text evidence="2">Belongs to the ACC deaminase/D-cysteine desulfhydrase family.</text>
</comment>
<dbReference type="AlphaFoldDB" id="A0A917YCR7"/>
<evidence type="ECO:0000256" key="4">
    <source>
        <dbReference type="PIRSR" id="PIRSR006278-1"/>
    </source>
</evidence>
<evidence type="ECO:0000313" key="8">
    <source>
        <dbReference type="EMBL" id="GGN87094.1"/>
    </source>
</evidence>
<dbReference type="Gene3D" id="3.40.50.1100">
    <property type="match status" value="2"/>
</dbReference>
<feature type="region of interest" description="Disordered" evidence="6">
    <location>
        <begin position="1"/>
        <end position="44"/>
    </location>
</feature>
<feature type="modified residue" description="N6-(pyridoxal phosphate)lysine" evidence="5">
    <location>
        <position position="84"/>
    </location>
</feature>
<accession>A0A917YCR7</accession>
<dbReference type="PIRSF" id="PIRSF006278">
    <property type="entry name" value="ACCD_DCysDesulf"/>
    <property type="match status" value="1"/>
</dbReference>
<evidence type="ECO:0000313" key="9">
    <source>
        <dbReference type="Proteomes" id="UP000600365"/>
    </source>
</evidence>
<gene>
    <name evidence="8" type="ORF">GCM10011579_079510</name>
</gene>
<comment type="caution">
    <text evidence="8">The sequence shown here is derived from an EMBL/GenBank/DDBJ whole genome shotgun (WGS) entry which is preliminary data.</text>
</comment>
<keyword evidence="9" id="KW-1185">Reference proteome</keyword>
<sequence>MRWAVRDFRTTHRTTRSAPRVRGSHTHEVTTTPPDESTPPRARLGSWPTPLEPAPRLALALGLGAGDLWVKRDDLTGLGGGGNKIRKLEWTCGAALAEGATTLVTTGAPQSNHARLTAAAGARLGLRVVLVLAGAAGSSAAGNLALDGLFGATVVWAGEGERLESRAQQVVEELRRRGEVPALIPFGGSSALGARGYVECARELLDQAPDVANVVVALGSGGTMAGLVAELGGARVLGVHCGAVADPARTVADLTAALTGRPCAPQALRIGLDQVGDGYSTLTEPVMSALTLAARTEGIVLDPIYTGRAMAGLVAAVEDGDITAGQRTVFLHTGGLPGLFGHPTTLARAEAALLGE</sequence>
<dbReference type="PANTHER" id="PTHR43780:SF2">
    <property type="entry name" value="1-AMINOCYCLOPROPANE-1-CARBOXYLATE DEAMINASE-RELATED"/>
    <property type="match status" value="1"/>
</dbReference>
<evidence type="ECO:0000256" key="1">
    <source>
        <dbReference type="ARBA" id="ARBA00001933"/>
    </source>
</evidence>
<dbReference type="Pfam" id="PF00291">
    <property type="entry name" value="PALP"/>
    <property type="match status" value="1"/>
</dbReference>
<evidence type="ECO:0000256" key="2">
    <source>
        <dbReference type="ARBA" id="ARBA00008639"/>
    </source>
</evidence>
<dbReference type="GO" id="GO:0019148">
    <property type="term" value="F:D-cysteine desulfhydrase activity"/>
    <property type="evidence" value="ECO:0007669"/>
    <property type="project" value="TreeGrafter"/>
</dbReference>
<feature type="compositionally biased region" description="Basic and acidic residues" evidence="6">
    <location>
        <begin position="1"/>
        <end position="10"/>
    </location>
</feature>
<dbReference type="GO" id="GO:1901605">
    <property type="term" value="P:alpha-amino acid metabolic process"/>
    <property type="evidence" value="ECO:0007669"/>
    <property type="project" value="UniProtKB-ARBA"/>
</dbReference>
<dbReference type="PANTHER" id="PTHR43780">
    <property type="entry name" value="1-AMINOCYCLOPROPANE-1-CARBOXYLATE DEAMINASE-RELATED"/>
    <property type="match status" value="1"/>
</dbReference>
<dbReference type="InterPro" id="IPR027278">
    <property type="entry name" value="ACCD_DCysDesulf"/>
</dbReference>
<proteinExistence type="inferred from homology"/>